<feature type="transmembrane region" description="Helical" evidence="6">
    <location>
        <begin position="133"/>
        <end position="155"/>
    </location>
</feature>
<evidence type="ECO:0000256" key="1">
    <source>
        <dbReference type="ARBA" id="ARBA00004651"/>
    </source>
</evidence>
<dbReference type="Proteomes" id="UP000198876">
    <property type="component" value="Unassembled WGS sequence"/>
</dbReference>
<evidence type="ECO:0000313" key="8">
    <source>
        <dbReference type="EMBL" id="SFF75853.1"/>
    </source>
</evidence>
<evidence type="ECO:0000256" key="2">
    <source>
        <dbReference type="ARBA" id="ARBA00022475"/>
    </source>
</evidence>
<dbReference type="GO" id="GO:0022857">
    <property type="term" value="F:transmembrane transporter activity"/>
    <property type="evidence" value="ECO:0007669"/>
    <property type="project" value="InterPro"/>
</dbReference>
<feature type="transmembrane region" description="Helical" evidence="6">
    <location>
        <begin position="340"/>
        <end position="357"/>
    </location>
</feature>
<feature type="transmembrane region" description="Helical" evidence="6">
    <location>
        <begin position="363"/>
        <end position="382"/>
    </location>
</feature>
<reference evidence="9" key="1">
    <citation type="submission" date="2016-10" db="EMBL/GenBank/DDBJ databases">
        <authorList>
            <person name="Varghese N."/>
            <person name="Submissions S."/>
        </authorList>
    </citation>
    <scope>NUCLEOTIDE SEQUENCE [LARGE SCALE GENOMIC DNA]</scope>
    <source>
        <strain evidence="9">CGMCC 1.7739</strain>
    </source>
</reference>
<protein>
    <submittedName>
        <fullName evidence="8">Sugar phosphate permease</fullName>
    </submittedName>
</protein>
<dbReference type="SUPFAM" id="SSF103473">
    <property type="entry name" value="MFS general substrate transporter"/>
    <property type="match status" value="1"/>
</dbReference>
<dbReference type="InterPro" id="IPR020846">
    <property type="entry name" value="MFS_dom"/>
</dbReference>
<accession>A0A1I2LA39</accession>
<feature type="transmembrane region" description="Helical" evidence="6">
    <location>
        <begin position="245"/>
        <end position="269"/>
    </location>
</feature>
<keyword evidence="4 6" id="KW-1133">Transmembrane helix</keyword>
<dbReference type="AlphaFoldDB" id="A0A1I2LA39"/>
<feature type="transmembrane region" description="Helical" evidence="6">
    <location>
        <begin position="96"/>
        <end position="121"/>
    </location>
</feature>
<proteinExistence type="predicted"/>
<dbReference type="InterPro" id="IPR011701">
    <property type="entry name" value="MFS"/>
</dbReference>
<dbReference type="Pfam" id="PF07690">
    <property type="entry name" value="MFS_1"/>
    <property type="match status" value="1"/>
</dbReference>
<feature type="transmembrane region" description="Helical" evidence="6">
    <location>
        <begin position="71"/>
        <end position="90"/>
    </location>
</feature>
<name>A0A1I2LA39_9EURY</name>
<keyword evidence="2" id="KW-1003">Cell membrane</keyword>
<dbReference type="PROSITE" id="PS50850">
    <property type="entry name" value="MFS"/>
    <property type="match status" value="1"/>
</dbReference>
<keyword evidence="9" id="KW-1185">Reference proteome</keyword>
<dbReference type="InterPro" id="IPR050189">
    <property type="entry name" value="MFS_Efflux_Transporters"/>
</dbReference>
<evidence type="ECO:0000256" key="5">
    <source>
        <dbReference type="ARBA" id="ARBA00023136"/>
    </source>
</evidence>
<dbReference type="STRING" id="553467.SAMN04488063_0163"/>
<dbReference type="PANTHER" id="PTHR43124:SF3">
    <property type="entry name" value="CHLORAMPHENICOL EFFLUX PUMP RV0191"/>
    <property type="match status" value="1"/>
</dbReference>
<dbReference type="PANTHER" id="PTHR43124">
    <property type="entry name" value="PURINE EFFLUX PUMP PBUE"/>
    <property type="match status" value="1"/>
</dbReference>
<dbReference type="GO" id="GO:0005886">
    <property type="term" value="C:plasma membrane"/>
    <property type="evidence" value="ECO:0007669"/>
    <property type="project" value="UniProtKB-SubCell"/>
</dbReference>
<sequence>MRWRYRETVLTLCTVAFFVTMVGRLAISPIIPDIAADLGISNSLIGGALTAMWVAYALVQFPSGVLADRFGERAVILVSVGGTGATTFLIASSPGFGVFVLGTVLLGAAAGLHYSVATALITRTYDDIGKAIGLHNGGGPLAGLVTPVAVAWVAVSYGWRVAVGLVAVLAVPVVALFWWRIRPTEPRRPNGRMRERFDLGPMTTLLSRPTILFTSVVAALADFVWQGLASFLPTFFVQYHGYSQTLAGSLFAGYFVAQGVLQVGVGAAADRFGRDVAAGACMVASIAGIGVLVVGPGLPWMVAGIGLLGLGMGWAAAVFPRFMDSLSADEQSSGFGLIRTAYMVVAASGSVVVGVLADSFGWGVAFGFLMALLAVAGGLLAGNRALGLGY</sequence>
<organism evidence="8 9">
    <name type="scientific">Halopelagius inordinatus</name>
    <dbReference type="NCBI Taxonomy" id="553467"/>
    <lineage>
        <taxon>Archaea</taxon>
        <taxon>Methanobacteriati</taxon>
        <taxon>Methanobacteriota</taxon>
        <taxon>Stenosarchaea group</taxon>
        <taxon>Halobacteria</taxon>
        <taxon>Halobacteriales</taxon>
        <taxon>Haloferacaceae</taxon>
    </lineage>
</organism>
<feature type="transmembrane region" description="Helical" evidence="6">
    <location>
        <begin position="40"/>
        <end position="59"/>
    </location>
</feature>
<gene>
    <name evidence="8" type="ORF">SAMN04488063_0163</name>
</gene>
<evidence type="ECO:0000256" key="4">
    <source>
        <dbReference type="ARBA" id="ARBA00022989"/>
    </source>
</evidence>
<comment type="subcellular location">
    <subcellularLocation>
        <location evidence="1">Cell membrane</location>
        <topology evidence="1">Multi-pass membrane protein</topology>
    </subcellularLocation>
</comment>
<dbReference type="OrthoDB" id="29061at2157"/>
<feature type="transmembrane region" description="Helical" evidence="6">
    <location>
        <begin position="276"/>
        <end position="294"/>
    </location>
</feature>
<dbReference type="EMBL" id="FOOQ01000001">
    <property type="protein sequence ID" value="SFF75853.1"/>
    <property type="molecule type" value="Genomic_DNA"/>
</dbReference>
<evidence type="ECO:0000259" key="7">
    <source>
        <dbReference type="PROSITE" id="PS50850"/>
    </source>
</evidence>
<dbReference type="InterPro" id="IPR036259">
    <property type="entry name" value="MFS_trans_sf"/>
</dbReference>
<feature type="transmembrane region" description="Helical" evidence="6">
    <location>
        <begin position="161"/>
        <end position="181"/>
    </location>
</feature>
<keyword evidence="5 6" id="KW-0472">Membrane</keyword>
<dbReference type="RefSeq" id="WP_092887037.1">
    <property type="nucleotide sequence ID" value="NZ_FOOQ01000001.1"/>
</dbReference>
<evidence type="ECO:0000313" key="9">
    <source>
        <dbReference type="Proteomes" id="UP000198876"/>
    </source>
</evidence>
<feature type="domain" description="Major facilitator superfamily (MFS) profile" evidence="7">
    <location>
        <begin position="9"/>
        <end position="385"/>
    </location>
</feature>
<evidence type="ECO:0000256" key="3">
    <source>
        <dbReference type="ARBA" id="ARBA00022692"/>
    </source>
</evidence>
<evidence type="ECO:0000256" key="6">
    <source>
        <dbReference type="SAM" id="Phobius"/>
    </source>
</evidence>
<dbReference type="Gene3D" id="1.20.1250.20">
    <property type="entry name" value="MFS general substrate transporter like domains"/>
    <property type="match status" value="2"/>
</dbReference>
<feature type="transmembrane region" description="Helical" evidence="6">
    <location>
        <begin position="202"/>
        <end position="225"/>
    </location>
</feature>
<keyword evidence="3 6" id="KW-0812">Transmembrane</keyword>
<feature type="transmembrane region" description="Helical" evidence="6">
    <location>
        <begin position="300"/>
        <end position="319"/>
    </location>
</feature>